<dbReference type="Pfam" id="PF17963">
    <property type="entry name" value="Big_9"/>
    <property type="match status" value="1"/>
</dbReference>
<reference evidence="2 3" key="1">
    <citation type="submission" date="2019-04" db="EMBL/GenBank/DDBJ databases">
        <title>Genome sequencing of Clostridium botulinum Groups I-IV and Clostridium butyricum.</title>
        <authorList>
            <person name="Brunt J."/>
            <person name="Van Vliet A.H.M."/>
            <person name="Stringer S.C."/>
            <person name="Carter A.T."/>
            <person name="Peck M.W."/>
        </authorList>
    </citation>
    <scope>NUCLEOTIDE SEQUENCE [LARGE SCALE GENOMIC DNA]</scope>
    <source>
        <strain evidence="2 3">IFR 18/094</strain>
    </source>
</reference>
<sequence>MSLHLIFSTTTNGGIVFTGNTLGLSKQANSQSIGTSDSIGAFITANSLINVPTYPSGTTLDISNNSSSAVLNIPSGSKILYADLIWGGTWKVDSQNYYNILDTPINFSTPTEPTTIHKITSNTLDSSIIEDIGYYICSANVTKYVKESLGGTYTVGNVIGTTSPTNSTDNCCGWTLAVVYENPNLPSRYLKLFTASDFIRPLHTIDISSLGFQTPTTGDHNGKIFISALHGSADVTGDQVLFGATAATTTNLSGPKNLSNNFFGSQINDSTGNTDISGTFGNRNQNILATENIVGGRQGLDITSVDVSKLLTNNQTSAITKFMTTNDSYLLNAFAVQFDINAPDISLTVSSDSELAVVGSTIEYTITTTNKSTTTPATNVSLSWSLPDGLSYDKNNMVTTTTFPSYPTLAASATETYTFSAYVLHLPSNKPLYTLTPTATYNFTNSGGSFTGIVSAKPTKVGATFSVLNPISSTFKETTYKNNPVNGMILAVTPTDYSLTYTLASDCKNGFVDINSDGSWIYTPNVDFVGEDSFSVLIADEAPGTGSTISVVNITVKDFPRTLELKCCKNQFF</sequence>
<name>A0A6M0RCB5_9CLOT</name>
<dbReference type="InterPro" id="IPR001434">
    <property type="entry name" value="OmcB-like_DUF11"/>
</dbReference>
<dbReference type="AlphaFoldDB" id="A0A6M0RCB5"/>
<evidence type="ECO:0000259" key="1">
    <source>
        <dbReference type="Pfam" id="PF01345"/>
    </source>
</evidence>
<dbReference type="NCBIfam" id="TIGR01451">
    <property type="entry name" value="B_ant_repeat"/>
    <property type="match status" value="1"/>
</dbReference>
<dbReference type="PANTHER" id="PTHR34819:SF3">
    <property type="entry name" value="CELL SURFACE PROTEIN"/>
    <property type="match status" value="1"/>
</dbReference>
<evidence type="ECO:0000313" key="3">
    <source>
        <dbReference type="Proteomes" id="UP000473885"/>
    </source>
</evidence>
<dbReference type="Pfam" id="PF01345">
    <property type="entry name" value="DUF11"/>
    <property type="match status" value="1"/>
</dbReference>
<dbReference type="InterPro" id="IPR047589">
    <property type="entry name" value="DUF11_rpt"/>
</dbReference>
<gene>
    <name evidence="2" type="ORF">FDF74_11965</name>
</gene>
<protein>
    <recommendedName>
        <fullName evidence="1">DUF11 domain-containing protein</fullName>
    </recommendedName>
</protein>
<evidence type="ECO:0000313" key="2">
    <source>
        <dbReference type="EMBL" id="NEZ47896.1"/>
    </source>
</evidence>
<dbReference type="Proteomes" id="UP000473885">
    <property type="component" value="Unassembled WGS sequence"/>
</dbReference>
<feature type="domain" description="DUF11" evidence="1">
    <location>
        <begin position="344"/>
        <end position="441"/>
    </location>
</feature>
<dbReference type="RefSeq" id="WP_163249793.1">
    <property type="nucleotide sequence ID" value="NZ_SXDP01000015.1"/>
</dbReference>
<organism evidence="2 3">
    <name type="scientific">Clostridium niameyense</name>
    <dbReference type="NCBI Taxonomy" id="1622073"/>
    <lineage>
        <taxon>Bacteria</taxon>
        <taxon>Bacillati</taxon>
        <taxon>Bacillota</taxon>
        <taxon>Clostridia</taxon>
        <taxon>Eubacteriales</taxon>
        <taxon>Clostridiaceae</taxon>
        <taxon>Clostridium</taxon>
    </lineage>
</organism>
<keyword evidence="3" id="KW-1185">Reference proteome</keyword>
<proteinExistence type="predicted"/>
<dbReference type="PANTHER" id="PTHR34819">
    <property type="entry name" value="LARGE CYSTEINE-RICH PERIPLASMIC PROTEIN OMCB"/>
    <property type="match status" value="1"/>
</dbReference>
<comment type="caution">
    <text evidence="2">The sequence shown here is derived from an EMBL/GenBank/DDBJ whole genome shotgun (WGS) entry which is preliminary data.</text>
</comment>
<accession>A0A6M0RCB5</accession>
<dbReference type="InterPro" id="IPR051172">
    <property type="entry name" value="Chlamydia_OmcB"/>
</dbReference>
<dbReference type="Gene3D" id="2.60.40.3440">
    <property type="match status" value="1"/>
</dbReference>
<dbReference type="EMBL" id="SXDP01000015">
    <property type="protein sequence ID" value="NEZ47896.1"/>
    <property type="molecule type" value="Genomic_DNA"/>
</dbReference>